<dbReference type="SMART" id="SM00408">
    <property type="entry name" value="IGc2"/>
    <property type="match status" value="1"/>
</dbReference>
<dbReference type="InterPro" id="IPR050488">
    <property type="entry name" value="Ig_Fc_receptor"/>
</dbReference>
<comment type="caution">
    <text evidence="5">The sequence shown here is derived from an EMBL/GenBank/DDBJ whole genome shotgun (WGS) entry which is preliminary data.</text>
</comment>
<proteinExistence type="predicted"/>
<dbReference type="SMART" id="SM00409">
    <property type="entry name" value="IG"/>
    <property type="match status" value="1"/>
</dbReference>
<evidence type="ECO:0000313" key="5">
    <source>
        <dbReference type="EMBL" id="KAG8449919.1"/>
    </source>
</evidence>
<keyword evidence="1" id="KW-0732">Signal</keyword>
<dbReference type="GO" id="GO:0006955">
    <property type="term" value="P:immune response"/>
    <property type="evidence" value="ECO:0007669"/>
    <property type="project" value="TreeGrafter"/>
</dbReference>
<dbReference type="GO" id="GO:0009897">
    <property type="term" value="C:external side of plasma membrane"/>
    <property type="evidence" value="ECO:0007669"/>
    <property type="project" value="TreeGrafter"/>
</dbReference>
<dbReference type="Pfam" id="PF13895">
    <property type="entry name" value="Ig_2"/>
    <property type="match status" value="1"/>
</dbReference>
<dbReference type="PANTHER" id="PTHR11481:SF60">
    <property type="entry name" value="IG-LIKE DOMAIN-CONTAINING PROTEIN"/>
    <property type="match status" value="1"/>
</dbReference>
<keyword evidence="6" id="KW-1185">Reference proteome</keyword>
<feature type="domain" description="Ig-like" evidence="4">
    <location>
        <begin position="19"/>
        <end position="99"/>
    </location>
</feature>
<name>A0A8T2JXI6_9PIPI</name>
<accession>A0A8T2JXI6</accession>
<dbReference type="InterPro" id="IPR003598">
    <property type="entry name" value="Ig_sub2"/>
</dbReference>
<dbReference type="OrthoDB" id="10012075at2759"/>
<dbReference type="EMBL" id="JAACNH010000003">
    <property type="protein sequence ID" value="KAG8449919.1"/>
    <property type="molecule type" value="Genomic_DNA"/>
</dbReference>
<organism evidence="5 6">
    <name type="scientific">Hymenochirus boettgeri</name>
    <name type="common">Congo dwarf clawed frog</name>
    <dbReference type="NCBI Taxonomy" id="247094"/>
    <lineage>
        <taxon>Eukaryota</taxon>
        <taxon>Metazoa</taxon>
        <taxon>Chordata</taxon>
        <taxon>Craniata</taxon>
        <taxon>Vertebrata</taxon>
        <taxon>Euteleostomi</taxon>
        <taxon>Amphibia</taxon>
        <taxon>Batrachia</taxon>
        <taxon>Anura</taxon>
        <taxon>Pipoidea</taxon>
        <taxon>Pipidae</taxon>
        <taxon>Pipinae</taxon>
        <taxon>Hymenochirus</taxon>
    </lineage>
</organism>
<gene>
    <name evidence="5" type="ORF">GDO86_016553</name>
</gene>
<evidence type="ECO:0000256" key="1">
    <source>
        <dbReference type="ARBA" id="ARBA00022729"/>
    </source>
</evidence>
<dbReference type="PANTHER" id="PTHR11481">
    <property type="entry name" value="IMMUNOGLOBULIN FC RECEPTOR"/>
    <property type="match status" value="1"/>
</dbReference>
<dbReference type="SUPFAM" id="SSF48726">
    <property type="entry name" value="Immunoglobulin"/>
    <property type="match status" value="1"/>
</dbReference>
<dbReference type="InterPro" id="IPR007110">
    <property type="entry name" value="Ig-like_dom"/>
</dbReference>
<evidence type="ECO:0000256" key="3">
    <source>
        <dbReference type="SAM" id="MobiDB-lite"/>
    </source>
</evidence>
<dbReference type="InterPro" id="IPR036179">
    <property type="entry name" value="Ig-like_dom_sf"/>
</dbReference>
<keyword evidence="2" id="KW-1015">Disulfide bond</keyword>
<dbReference type="GO" id="GO:0004888">
    <property type="term" value="F:transmembrane signaling receptor activity"/>
    <property type="evidence" value="ECO:0007669"/>
    <property type="project" value="TreeGrafter"/>
</dbReference>
<dbReference type="InterPro" id="IPR003599">
    <property type="entry name" value="Ig_sub"/>
</dbReference>
<dbReference type="Proteomes" id="UP000812440">
    <property type="component" value="Chromosome 8_10"/>
</dbReference>
<evidence type="ECO:0000256" key="2">
    <source>
        <dbReference type="ARBA" id="ARBA00023157"/>
    </source>
</evidence>
<dbReference type="PROSITE" id="PS50835">
    <property type="entry name" value="IG_LIKE"/>
    <property type="match status" value="1"/>
</dbReference>
<protein>
    <recommendedName>
        <fullName evidence="4">Ig-like domain-containing protein</fullName>
    </recommendedName>
</protein>
<evidence type="ECO:0000313" key="6">
    <source>
        <dbReference type="Proteomes" id="UP000812440"/>
    </source>
</evidence>
<dbReference type="GO" id="GO:0007166">
    <property type="term" value="P:cell surface receptor signaling pathway"/>
    <property type="evidence" value="ECO:0007669"/>
    <property type="project" value="TreeGrafter"/>
</dbReference>
<evidence type="ECO:0000259" key="4">
    <source>
        <dbReference type="PROSITE" id="PS50835"/>
    </source>
</evidence>
<dbReference type="InterPro" id="IPR013783">
    <property type="entry name" value="Ig-like_fold"/>
</dbReference>
<reference evidence="5" key="1">
    <citation type="thesis" date="2020" institute="ProQuest LLC" country="789 East Eisenhower Parkway, Ann Arbor, MI, USA">
        <title>Comparative Genomics and Chromosome Evolution.</title>
        <authorList>
            <person name="Mudd A.B."/>
        </authorList>
    </citation>
    <scope>NUCLEOTIDE SEQUENCE</scope>
    <source>
        <strain evidence="5">Female2</strain>
        <tissue evidence="5">Blood</tissue>
    </source>
</reference>
<sequence>MYNGILGAEHRSSSAPGWPIVSLSPNWTTVYQGEPLTLTCHTESTVQKNLNYSWYKDNLKMNREGRSFTIVKVNPSDSGEYQCLSDTSEKSDPVTLTVTNGE</sequence>
<dbReference type="Gene3D" id="2.60.40.10">
    <property type="entry name" value="Immunoglobulins"/>
    <property type="match status" value="1"/>
</dbReference>
<dbReference type="AlphaFoldDB" id="A0A8T2JXI6"/>
<feature type="region of interest" description="Disordered" evidence="3">
    <location>
        <begin position="81"/>
        <end position="102"/>
    </location>
</feature>